<proteinExistence type="predicted"/>
<organism evidence="2 3">
    <name type="scientific">Pelagibacterium luteolum</name>
    <dbReference type="NCBI Taxonomy" id="440168"/>
    <lineage>
        <taxon>Bacteria</taxon>
        <taxon>Pseudomonadati</taxon>
        <taxon>Pseudomonadota</taxon>
        <taxon>Alphaproteobacteria</taxon>
        <taxon>Hyphomicrobiales</taxon>
        <taxon>Devosiaceae</taxon>
        <taxon>Pelagibacterium</taxon>
    </lineage>
</organism>
<dbReference type="InterPro" id="IPR001173">
    <property type="entry name" value="Glyco_trans_2-like"/>
</dbReference>
<dbReference type="GO" id="GO:0016740">
    <property type="term" value="F:transferase activity"/>
    <property type="evidence" value="ECO:0007669"/>
    <property type="project" value="UniProtKB-KW"/>
</dbReference>
<dbReference type="EMBL" id="FNCS01000011">
    <property type="protein sequence ID" value="SDG88340.1"/>
    <property type="molecule type" value="Genomic_DNA"/>
</dbReference>
<name>A0A1G7XX59_9HYPH</name>
<dbReference type="InterPro" id="IPR050834">
    <property type="entry name" value="Glycosyltransf_2"/>
</dbReference>
<feature type="domain" description="Glycosyltransferase 2-like" evidence="1">
    <location>
        <begin position="11"/>
        <end position="125"/>
    </location>
</feature>
<dbReference type="CDD" id="cd04196">
    <property type="entry name" value="GT_2_like_d"/>
    <property type="match status" value="1"/>
</dbReference>
<reference evidence="2 3" key="1">
    <citation type="submission" date="2016-10" db="EMBL/GenBank/DDBJ databases">
        <authorList>
            <person name="de Groot N.N."/>
        </authorList>
    </citation>
    <scope>NUCLEOTIDE SEQUENCE [LARGE SCALE GENOMIC DNA]</scope>
    <source>
        <strain evidence="2 3">CGMCC 1.10267</strain>
    </source>
</reference>
<dbReference type="RefSeq" id="WP_176762696.1">
    <property type="nucleotide sequence ID" value="NZ_FNCS01000011.1"/>
</dbReference>
<protein>
    <submittedName>
        <fullName evidence="2">Glycosyl transferase family 2</fullName>
    </submittedName>
</protein>
<sequence>MPATTTSSVAVLLATYNGARFLDDQLASMRDQTHDQIDVFVSDDGSTDATGEMLSRWSRAWTKGKFSVAQGPRKGFSENFRTLVTAAPTGYAGYCFADQDDVWLVDKLERALAAIKAAGPRPVLYGARTRLIDQAGAYIGLSPLFERPMSFSNALVQSMAGGNTMMLNGQAFALLAESARRTSFLTHDWWAYIMVTACGGEAIYDPVPSLLYRQHETNIVGKNSGLRATARRIQGVANGKFRSWAQTNIEGLETCSDMMTPEARDILERWKAVHNAPPPLGLLRLPRSGVYRQNLRGNAMLYLASVMGWL</sequence>
<dbReference type="InterPro" id="IPR029044">
    <property type="entry name" value="Nucleotide-diphossugar_trans"/>
</dbReference>
<gene>
    <name evidence="2" type="ORF">SAMN04487974_11134</name>
</gene>
<dbReference type="PANTHER" id="PTHR43685">
    <property type="entry name" value="GLYCOSYLTRANSFERASE"/>
    <property type="match status" value="1"/>
</dbReference>
<dbReference type="SUPFAM" id="SSF53448">
    <property type="entry name" value="Nucleotide-diphospho-sugar transferases"/>
    <property type="match status" value="1"/>
</dbReference>
<dbReference type="Gene3D" id="3.90.550.10">
    <property type="entry name" value="Spore Coat Polysaccharide Biosynthesis Protein SpsA, Chain A"/>
    <property type="match status" value="1"/>
</dbReference>
<dbReference type="AlphaFoldDB" id="A0A1G7XX59"/>
<evidence type="ECO:0000259" key="1">
    <source>
        <dbReference type="Pfam" id="PF00535"/>
    </source>
</evidence>
<evidence type="ECO:0000313" key="3">
    <source>
        <dbReference type="Proteomes" id="UP000199495"/>
    </source>
</evidence>
<keyword evidence="2" id="KW-0808">Transferase</keyword>
<dbReference type="Pfam" id="PF00535">
    <property type="entry name" value="Glycos_transf_2"/>
    <property type="match status" value="1"/>
</dbReference>
<evidence type="ECO:0000313" key="2">
    <source>
        <dbReference type="EMBL" id="SDG88340.1"/>
    </source>
</evidence>
<dbReference type="Proteomes" id="UP000199495">
    <property type="component" value="Unassembled WGS sequence"/>
</dbReference>
<dbReference type="PANTHER" id="PTHR43685:SF11">
    <property type="entry name" value="GLYCOSYLTRANSFERASE TAGX-RELATED"/>
    <property type="match status" value="1"/>
</dbReference>
<keyword evidence="3" id="KW-1185">Reference proteome</keyword>
<dbReference type="STRING" id="440168.SAMN04487974_11134"/>
<accession>A0A1G7XX59</accession>